<dbReference type="Proteomes" id="UP000294796">
    <property type="component" value="Unassembled WGS sequence"/>
</dbReference>
<dbReference type="InterPro" id="IPR018687">
    <property type="entry name" value="DUF2177_membr"/>
</dbReference>
<evidence type="ECO:0000256" key="1">
    <source>
        <dbReference type="SAM" id="Phobius"/>
    </source>
</evidence>
<dbReference type="EMBL" id="SMTF01000004">
    <property type="protein sequence ID" value="TDK25050.1"/>
    <property type="molecule type" value="Genomic_DNA"/>
</dbReference>
<organism evidence="2 3">
    <name type="scientific">Luteimonas aestuarii</name>
    <dbReference type="NCBI Taxonomy" id="453837"/>
    <lineage>
        <taxon>Bacteria</taxon>
        <taxon>Pseudomonadati</taxon>
        <taxon>Pseudomonadota</taxon>
        <taxon>Gammaproteobacteria</taxon>
        <taxon>Lysobacterales</taxon>
        <taxon>Lysobacteraceae</taxon>
        <taxon>Luteimonas</taxon>
    </lineage>
</organism>
<keyword evidence="1" id="KW-0472">Membrane</keyword>
<keyword evidence="3" id="KW-1185">Reference proteome</keyword>
<feature type="transmembrane region" description="Helical" evidence="1">
    <location>
        <begin position="109"/>
        <end position="131"/>
    </location>
</feature>
<sequence length="133" mass="14773">MWLKLYLIALPVFLALDGLWLGVVSRKFYRSQIGWLLADKPNWLAAGLFYALFVAGIVFFVVQPALAKESGRHALFAGAFFGLVTYAAYDLTNQALTRDWPVLVTVVDLAWGMVLCATVSVATFLLARAFFHP</sequence>
<feature type="transmembrane region" description="Helical" evidence="1">
    <location>
        <begin position="74"/>
        <end position="89"/>
    </location>
</feature>
<protein>
    <submittedName>
        <fullName evidence="2">DUF2177 family protein</fullName>
    </submittedName>
</protein>
<proteinExistence type="predicted"/>
<dbReference type="RefSeq" id="WP_133321502.1">
    <property type="nucleotide sequence ID" value="NZ_SMTF01000004.1"/>
</dbReference>
<keyword evidence="1" id="KW-0812">Transmembrane</keyword>
<feature type="transmembrane region" description="Helical" evidence="1">
    <location>
        <begin position="43"/>
        <end position="62"/>
    </location>
</feature>
<feature type="transmembrane region" description="Helical" evidence="1">
    <location>
        <begin position="5"/>
        <end position="23"/>
    </location>
</feature>
<gene>
    <name evidence="2" type="ORF">E2F46_07740</name>
</gene>
<comment type="caution">
    <text evidence="2">The sequence shown here is derived from an EMBL/GenBank/DDBJ whole genome shotgun (WGS) entry which is preliminary data.</text>
</comment>
<name>A0A4R5TVG3_9GAMM</name>
<evidence type="ECO:0000313" key="3">
    <source>
        <dbReference type="Proteomes" id="UP000294796"/>
    </source>
</evidence>
<accession>A0A4R5TVG3</accession>
<dbReference type="AlphaFoldDB" id="A0A4R5TVG3"/>
<evidence type="ECO:0000313" key="2">
    <source>
        <dbReference type="EMBL" id="TDK25050.1"/>
    </source>
</evidence>
<dbReference type="Pfam" id="PF09945">
    <property type="entry name" value="DUF2177"/>
    <property type="match status" value="1"/>
</dbReference>
<dbReference type="OrthoDB" id="166547at2"/>
<reference evidence="2 3" key="1">
    <citation type="submission" date="2019-03" db="EMBL/GenBank/DDBJ databases">
        <title>Luteimonas zhaokaii sp.nov., isolated from the rectal contents of Plateau pika in Yushu, Qinghai Province, China.</title>
        <authorList>
            <person name="Zhang G."/>
        </authorList>
    </citation>
    <scope>NUCLEOTIDE SEQUENCE [LARGE SCALE GENOMIC DNA]</scope>
    <source>
        <strain evidence="2 3">B9</strain>
    </source>
</reference>
<keyword evidence="1" id="KW-1133">Transmembrane helix</keyword>